<proteinExistence type="predicted"/>
<reference evidence="2" key="1">
    <citation type="submission" date="2019-12" db="EMBL/GenBank/DDBJ databases">
        <title>Haloferax alexandrinus strain pws11.</title>
        <authorList>
            <person name="Verma D.K."/>
            <person name="Gopal K."/>
            <person name="Prasad E.S."/>
        </authorList>
    </citation>
    <scope>NUCLEOTIDE SEQUENCE</scope>
    <source>
        <strain evidence="2">Pws11</strain>
    </source>
</reference>
<evidence type="ECO:0000313" key="2">
    <source>
        <dbReference type="EMBL" id="NLV03005.1"/>
    </source>
</evidence>
<organism evidence="2 3">
    <name type="scientific">Haloferax volcanii</name>
    <name type="common">Halobacterium volcanii</name>
    <dbReference type="NCBI Taxonomy" id="2246"/>
    <lineage>
        <taxon>Archaea</taxon>
        <taxon>Methanobacteriati</taxon>
        <taxon>Methanobacteriota</taxon>
        <taxon>Stenosarchaea group</taxon>
        <taxon>Halobacteria</taxon>
        <taxon>Halobacteriales</taxon>
        <taxon>Haloferacaceae</taxon>
        <taxon>Haloferax</taxon>
    </lineage>
</organism>
<accession>A0A847TPN1</accession>
<gene>
    <name evidence="2" type="ORF">GOC85_10480</name>
</gene>
<evidence type="ECO:0000256" key="1">
    <source>
        <dbReference type="SAM" id="MobiDB-lite"/>
    </source>
</evidence>
<feature type="region of interest" description="Disordered" evidence="1">
    <location>
        <begin position="131"/>
        <end position="150"/>
    </location>
</feature>
<dbReference type="RefSeq" id="WP_170076596.1">
    <property type="nucleotide sequence ID" value="NZ_WOWC01000001.1"/>
</dbReference>
<sequence length="620" mass="69489">MPVFHKYSDSYHKSGYYVKVNWSAPHPYPLQTPALTEQIYLELGFGDGDQVPNELTSRLFNAGLHWTEGNGTGDPQKQTGLNSITDADIPNLSTDQLNRVYDTLDRVETSSELGEINSDALQDLKSELETLETSSNDHRDGRKQRPTSISDETLAILSDLKDEDISVSQARELRQSAKFPNEFDKSVREFTRKHPITPHDFSINNHGDPTYEFQTGPVKWTLADCRAKSLTFDWAVTIFSKKDGQFGLRLSSNRLVRVVSDGKKLTRQQATNLTTILPCLLWTLDLLKEYHLSMNFTVGNITSSLPSPQKEWLKDQLTATRSALKSDSIPGEGVIVDHPDRYFARIRTTTRAIVWASVNSLPESTTRGEEVSFQVQERNGKYFAKGISPIESSECVESSTVLLSKKGGFNIFELPGSCDDEVDKVDTLISILQKVSVVEALSNESVWKLLLNTQVNDEGKQQEILSHLLKATPFSPEEFPKIVDGLSNHHRIPISDVSFDIFTLASCMACFYDELDMKETVERMDKQGDTTVLYHRDGDYLIVGDELINHGVGGALDAIPNFIEESMNEFDLVSPVIRVLSGLCEQQFCLDRRGAEGLTSMVIQSGLREEGLNTLYVRLD</sequence>
<dbReference type="AlphaFoldDB" id="A0A847TPN1"/>
<name>A0A847TPN1_HALVO</name>
<dbReference type="EMBL" id="WOWC01000001">
    <property type="protein sequence ID" value="NLV03005.1"/>
    <property type="molecule type" value="Genomic_DNA"/>
</dbReference>
<dbReference type="Proteomes" id="UP000619835">
    <property type="component" value="Unassembled WGS sequence"/>
</dbReference>
<comment type="caution">
    <text evidence="2">The sequence shown here is derived from an EMBL/GenBank/DDBJ whole genome shotgun (WGS) entry which is preliminary data.</text>
</comment>
<protein>
    <submittedName>
        <fullName evidence="2">Uncharacterized protein</fullName>
    </submittedName>
</protein>
<evidence type="ECO:0000313" key="3">
    <source>
        <dbReference type="Proteomes" id="UP000619835"/>
    </source>
</evidence>